<sequence length="148" mass="17680">MEIHGTIDSEAFEIKSFLLSSEAVIQRDAIIIRQGFEYSRWEWLEIQRLSEESRISRKYQTRIGLELCLKRKQRELMNDSRLYTYWWAGLTGKVIYGHLWTHKSEHQTSTQQMRSFFVSCINTTNFTIVQSKLKYFSAHANTYRAFTH</sequence>
<proteinExistence type="predicted"/>
<protein>
    <submittedName>
        <fullName evidence="1">Uncharacterized protein</fullName>
    </submittedName>
</protein>
<dbReference type="AlphaFoldDB" id="A0A4E0R8A2"/>
<dbReference type="Proteomes" id="UP000230066">
    <property type="component" value="Unassembled WGS sequence"/>
</dbReference>
<gene>
    <name evidence="1" type="ORF">D915_005934</name>
</gene>
<name>A0A4E0R8A2_FASHE</name>
<accession>A0A4E0R8A2</accession>
<keyword evidence="2" id="KW-1185">Reference proteome</keyword>
<evidence type="ECO:0000313" key="2">
    <source>
        <dbReference type="Proteomes" id="UP000230066"/>
    </source>
</evidence>
<evidence type="ECO:0000313" key="1">
    <source>
        <dbReference type="EMBL" id="THD23186.1"/>
    </source>
</evidence>
<reference evidence="1" key="1">
    <citation type="submission" date="2019-03" db="EMBL/GenBank/DDBJ databases">
        <title>Improved annotation for the trematode Fasciola hepatica.</title>
        <authorList>
            <person name="Choi Y.-J."/>
            <person name="Martin J."/>
            <person name="Mitreva M."/>
        </authorList>
    </citation>
    <scope>NUCLEOTIDE SEQUENCE [LARGE SCALE GENOMIC DNA]</scope>
</reference>
<dbReference type="EMBL" id="JXXN02002286">
    <property type="protein sequence ID" value="THD23186.1"/>
    <property type="molecule type" value="Genomic_DNA"/>
</dbReference>
<organism evidence="1 2">
    <name type="scientific">Fasciola hepatica</name>
    <name type="common">Liver fluke</name>
    <dbReference type="NCBI Taxonomy" id="6192"/>
    <lineage>
        <taxon>Eukaryota</taxon>
        <taxon>Metazoa</taxon>
        <taxon>Spiralia</taxon>
        <taxon>Lophotrochozoa</taxon>
        <taxon>Platyhelminthes</taxon>
        <taxon>Trematoda</taxon>
        <taxon>Digenea</taxon>
        <taxon>Plagiorchiida</taxon>
        <taxon>Echinostomata</taxon>
        <taxon>Echinostomatoidea</taxon>
        <taxon>Fasciolidae</taxon>
        <taxon>Fasciola</taxon>
    </lineage>
</organism>
<comment type="caution">
    <text evidence="1">The sequence shown here is derived from an EMBL/GenBank/DDBJ whole genome shotgun (WGS) entry which is preliminary data.</text>
</comment>